<dbReference type="Proteomes" id="UP000076501">
    <property type="component" value="Unassembled WGS sequence"/>
</dbReference>
<comment type="caution">
    <text evidence="1">The sequence shown here is derived from an EMBL/GenBank/DDBJ whole genome shotgun (WGS) entry which is preliminary data.</text>
</comment>
<evidence type="ECO:0000313" key="1">
    <source>
        <dbReference type="EMBL" id="KZD34485.1"/>
    </source>
</evidence>
<name>A0A164F2W1_BACCE</name>
<accession>A0A164F2W1</accession>
<proteinExistence type="predicted"/>
<reference evidence="1 2" key="1">
    <citation type="submission" date="2015-09" db="EMBL/GenBank/DDBJ databases">
        <title>Bacillus cereus food isolates.</title>
        <authorList>
            <person name="Boekhorst J."/>
        </authorList>
    </citation>
    <scope>NUCLEOTIDE SEQUENCE [LARGE SCALE GENOMIC DNA]</scope>
    <source>
        <strain evidence="1 2">B4082</strain>
    </source>
</reference>
<organism evidence="1 2">
    <name type="scientific">Bacillus cereus</name>
    <dbReference type="NCBI Taxonomy" id="1396"/>
    <lineage>
        <taxon>Bacteria</taxon>
        <taxon>Bacillati</taxon>
        <taxon>Bacillota</taxon>
        <taxon>Bacilli</taxon>
        <taxon>Bacillales</taxon>
        <taxon>Bacillaceae</taxon>
        <taxon>Bacillus</taxon>
        <taxon>Bacillus cereus group</taxon>
    </lineage>
</organism>
<evidence type="ECO:0000313" key="2">
    <source>
        <dbReference type="Proteomes" id="UP000076501"/>
    </source>
</evidence>
<sequence length="42" mass="4896">MELDMVYKVVGLDSDTFALREILETCEKSSFLQLGIYTYNMQ</sequence>
<dbReference type="EMBL" id="LJKA01000042">
    <property type="protein sequence ID" value="KZD34485.1"/>
    <property type="molecule type" value="Genomic_DNA"/>
</dbReference>
<protein>
    <submittedName>
        <fullName evidence="1">Uncharacterized protein</fullName>
    </submittedName>
</protein>
<gene>
    <name evidence="1" type="ORF">B4082_2779</name>
</gene>
<dbReference type="AlphaFoldDB" id="A0A164F2W1"/>